<name>A0A565BEI0_9BRAS</name>
<dbReference type="SUPFAM" id="SSF47446">
    <property type="entry name" value="Signal peptide-binding domain"/>
    <property type="match status" value="1"/>
</dbReference>
<dbReference type="InterPro" id="IPR036891">
    <property type="entry name" value="Signal_recog_part_SRP54_M_sf"/>
</dbReference>
<dbReference type="EMBL" id="CABITT030000003">
    <property type="protein sequence ID" value="VVA99774.1"/>
    <property type="molecule type" value="Genomic_DNA"/>
</dbReference>
<sequence length="258" mass="30478">MDSMTDKGIGNTVDQKHYFLPCLKLNDQKSYYVAELDGLNPELTSMARKMEIARASRQDVKQVSEMIKEYLRLERVWRHVQILMSDTKMMDMSALFWNELTTSFNIEIVPKAENTRPNSSSDEYTLRKMFGFYKGHVYKMFSRLPLYKRKLNPEKIRQYNTIMDYMTDKELDDQKPVENIGEPRTLDILRESKIGVIPFFEMLSEFLRLERVWRDVEKLMSNTKLMDMSALFWNEIATTLDADIVPEVENIPPRMSIP</sequence>
<evidence type="ECO:0000313" key="2">
    <source>
        <dbReference type="Proteomes" id="UP000489600"/>
    </source>
</evidence>
<protein>
    <submittedName>
        <fullName evidence="1">Uncharacterized protein</fullName>
    </submittedName>
</protein>
<dbReference type="GO" id="GO:0048500">
    <property type="term" value="C:signal recognition particle"/>
    <property type="evidence" value="ECO:0007669"/>
    <property type="project" value="InterPro"/>
</dbReference>
<accession>A0A565BEI0</accession>
<dbReference type="AlphaFoldDB" id="A0A565BEI0"/>
<dbReference type="GO" id="GO:0008312">
    <property type="term" value="F:7S RNA binding"/>
    <property type="evidence" value="ECO:0007669"/>
    <property type="project" value="InterPro"/>
</dbReference>
<dbReference type="Proteomes" id="UP000489600">
    <property type="component" value="Unassembled WGS sequence"/>
</dbReference>
<evidence type="ECO:0000313" key="1">
    <source>
        <dbReference type="EMBL" id="VVA99774.1"/>
    </source>
</evidence>
<comment type="caution">
    <text evidence="1">The sequence shown here is derived from an EMBL/GenBank/DDBJ whole genome shotgun (WGS) entry which is preliminary data.</text>
</comment>
<dbReference type="Gene3D" id="1.10.260.30">
    <property type="entry name" value="Signal recognition particle, SRP54 subunit, M-domain"/>
    <property type="match status" value="2"/>
</dbReference>
<gene>
    <name evidence="1" type="ORF">ANE_LOCUS10219</name>
</gene>
<organism evidence="1 2">
    <name type="scientific">Arabis nemorensis</name>
    <dbReference type="NCBI Taxonomy" id="586526"/>
    <lineage>
        <taxon>Eukaryota</taxon>
        <taxon>Viridiplantae</taxon>
        <taxon>Streptophyta</taxon>
        <taxon>Embryophyta</taxon>
        <taxon>Tracheophyta</taxon>
        <taxon>Spermatophyta</taxon>
        <taxon>Magnoliopsida</taxon>
        <taxon>eudicotyledons</taxon>
        <taxon>Gunneridae</taxon>
        <taxon>Pentapetalae</taxon>
        <taxon>rosids</taxon>
        <taxon>malvids</taxon>
        <taxon>Brassicales</taxon>
        <taxon>Brassicaceae</taxon>
        <taxon>Arabideae</taxon>
        <taxon>Arabis</taxon>
    </lineage>
</organism>
<dbReference type="GO" id="GO:0006614">
    <property type="term" value="P:SRP-dependent cotranslational protein targeting to membrane"/>
    <property type="evidence" value="ECO:0007669"/>
    <property type="project" value="InterPro"/>
</dbReference>
<reference evidence="1" key="1">
    <citation type="submission" date="2019-07" db="EMBL/GenBank/DDBJ databases">
        <authorList>
            <person name="Dittberner H."/>
        </authorList>
    </citation>
    <scope>NUCLEOTIDE SEQUENCE [LARGE SCALE GENOMIC DNA]</scope>
</reference>
<keyword evidence="2" id="KW-1185">Reference proteome</keyword>
<proteinExistence type="predicted"/>